<proteinExistence type="predicted"/>
<sequence length="102" mass="11547">MLTALNTLSKDMTAKPELVVPTKIRENTKFFPYFKGNISQNVLAACNFYLEFMYVLAGWEGSAHDSKLLNDTLSRKNGFKVPQGNGNDPENERNYSISAMRH</sequence>
<feature type="region of interest" description="Disordered" evidence="3">
    <location>
        <begin position="78"/>
        <end position="102"/>
    </location>
</feature>
<dbReference type="Proteomes" id="UP001280121">
    <property type="component" value="Unassembled WGS sequence"/>
</dbReference>
<reference evidence="5" key="1">
    <citation type="journal article" date="2023" name="Plant J.">
        <title>Genome sequences and population genomics provide insights into the demographic history, inbreeding, and mutation load of two 'living fossil' tree species of Dipteronia.</title>
        <authorList>
            <person name="Feng Y."/>
            <person name="Comes H.P."/>
            <person name="Chen J."/>
            <person name="Zhu S."/>
            <person name="Lu R."/>
            <person name="Zhang X."/>
            <person name="Li P."/>
            <person name="Qiu J."/>
            <person name="Olsen K.M."/>
            <person name="Qiu Y."/>
        </authorList>
    </citation>
    <scope>NUCLEOTIDE SEQUENCE</scope>
    <source>
        <strain evidence="5">KIB01</strain>
    </source>
</reference>
<evidence type="ECO:0000313" key="5">
    <source>
        <dbReference type="EMBL" id="KAK2643612.1"/>
    </source>
</evidence>
<keyword evidence="6" id="KW-1185">Reference proteome</keyword>
<gene>
    <name evidence="5" type="ORF">Ddye_025375</name>
</gene>
<comment type="caution">
    <text evidence="5">The sequence shown here is derived from an EMBL/GenBank/DDBJ whole genome shotgun (WGS) entry which is preliminary data.</text>
</comment>
<dbReference type="GO" id="GO:0046872">
    <property type="term" value="F:metal ion binding"/>
    <property type="evidence" value="ECO:0007669"/>
    <property type="project" value="UniProtKB-KW"/>
</dbReference>
<evidence type="ECO:0000256" key="1">
    <source>
        <dbReference type="ARBA" id="ARBA00001968"/>
    </source>
</evidence>
<comment type="cofactor">
    <cofactor evidence="1">
        <name>a divalent metal cation</name>
        <dbReference type="ChEBI" id="CHEBI:60240"/>
    </cofactor>
</comment>
<evidence type="ECO:0000256" key="2">
    <source>
        <dbReference type="ARBA" id="ARBA00022723"/>
    </source>
</evidence>
<accession>A0AAD9TWQ5</accession>
<dbReference type="InterPro" id="IPR027806">
    <property type="entry name" value="HARBI1_dom"/>
</dbReference>
<evidence type="ECO:0000259" key="4">
    <source>
        <dbReference type="Pfam" id="PF13359"/>
    </source>
</evidence>
<keyword evidence="2" id="KW-0479">Metal-binding</keyword>
<feature type="domain" description="DDE Tnp4" evidence="4">
    <location>
        <begin position="20"/>
        <end position="72"/>
    </location>
</feature>
<evidence type="ECO:0000313" key="6">
    <source>
        <dbReference type="Proteomes" id="UP001280121"/>
    </source>
</evidence>
<evidence type="ECO:0000256" key="3">
    <source>
        <dbReference type="SAM" id="MobiDB-lite"/>
    </source>
</evidence>
<dbReference type="Pfam" id="PF13359">
    <property type="entry name" value="DDE_Tnp_4"/>
    <property type="match status" value="1"/>
</dbReference>
<name>A0AAD9TWQ5_9ROSI</name>
<organism evidence="5 6">
    <name type="scientific">Dipteronia dyeriana</name>
    <dbReference type="NCBI Taxonomy" id="168575"/>
    <lineage>
        <taxon>Eukaryota</taxon>
        <taxon>Viridiplantae</taxon>
        <taxon>Streptophyta</taxon>
        <taxon>Embryophyta</taxon>
        <taxon>Tracheophyta</taxon>
        <taxon>Spermatophyta</taxon>
        <taxon>Magnoliopsida</taxon>
        <taxon>eudicotyledons</taxon>
        <taxon>Gunneridae</taxon>
        <taxon>Pentapetalae</taxon>
        <taxon>rosids</taxon>
        <taxon>malvids</taxon>
        <taxon>Sapindales</taxon>
        <taxon>Sapindaceae</taxon>
        <taxon>Hippocastanoideae</taxon>
        <taxon>Acereae</taxon>
        <taxon>Dipteronia</taxon>
    </lineage>
</organism>
<dbReference type="AlphaFoldDB" id="A0AAD9TWQ5"/>
<dbReference type="EMBL" id="JANJYI010000007">
    <property type="protein sequence ID" value="KAK2643612.1"/>
    <property type="molecule type" value="Genomic_DNA"/>
</dbReference>
<protein>
    <recommendedName>
        <fullName evidence="4">DDE Tnp4 domain-containing protein</fullName>
    </recommendedName>
</protein>